<dbReference type="InterPro" id="IPR022764">
    <property type="entry name" value="Peptidase_S54_rhomboid_dom"/>
</dbReference>
<evidence type="ECO:0000256" key="7">
    <source>
        <dbReference type="SAM" id="Phobius"/>
    </source>
</evidence>
<gene>
    <name evidence="9" type="ORF">HNP76_002730</name>
</gene>
<feature type="transmembrane region" description="Helical" evidence="7">
    <location>
        <begin position="90"/>
        <end position="111"/>
    </location>
</feature>
<evidence type="ECO:0000256" key="4">
    <source>
        <dbReference type="ARBA" id="ARBA00022801"/>
    </source>
</evidence>
<comment type="caution">
    <text evidence="9">The sequence shown here is derived from an EMBL/GenBank/DDBJ whole genome shotgun (WGS) entry which is preliminary data.</text>
</comment>
<comment type="similarity">
    <text evidence="2">Belongs to the peptidase S54 family.</text>
</comment>
<feature type="transmembrane region" description="Helical" evidence="7">
    <location>
        <begin position="12"/>
        <end position="30"/>
    </location>
</feature>
<dbReference type="GO" id="GO:0006508">
    <property type="term" value="P:proteolysis"/>
    <property type="evidence" value="ECO:0007669"/>
    <property type="project" value="UniProtKB-KW"/>
</dbReference>
<keyword evidence="3 7" id="KW-0812">Transmembrane</keyword>
<dbReference type="InterPro" id="IPR050925">
    <property type="entry name" value="Rhomboid_protease_S54"/>
</dbReference>
<evidence type="ECO:0000256" key="5">
    <source>
        <dbReference type="ARBA" id="ARBA00022989"/>
    </source>
</evidence>
<dbReference type="Proteomes" id="UP000518887">
    <property type="component" value="Unassembled WGS sequence"/>
</dbReference>
<dbReference type="PANTHER" id="PTHR43731">
    <property type="entry name" value="RHOMBOID PROTEASE"/>
    <property type="match status" value="1"/>
</dbReference>
<dbReference type="AlphaFoldDB" id="A0A7W8GBN5"/>
<keyword evidence="6 7" id="KW-0472">Membrane</keyword>
<feature type="transmembrane region" description="Helical" evidence="7">
    <location>
        <begin position="123"/>
        <end position="146"/>
    </location>
</feature>
<name>A0A7W8GBN5_9SPIR</name>
<organism evidence="9 10">
    <name type="scientific">Treponema ruminis</name>
    <dbReference type="NCBI Taxonomy" id="744515"/>
    <lineage>
        <taxon>Bacteria</taxon>
        <taxon>Pseudomonadati</taxon>
        <taxon>Spirochaetota</taxon>
        <taxon>Spirochaetia</taxon>
        <taxon>Spirochaetales</taxon>
        <taxon>Treponemataceae</taxon>
        <taxon>Treponema</taxon>
    </lineage>
</organism>
<dbReference type="Pfam" id="PF01694">
    <property type="entry name" value="Rhomboid"/>
    <property type="match status" value="1"/>
</dbReference>
<evidence type="ECO:0000256" key="6">
    <source>
        <dbReference type="ARBA" id="ARBA00023136"/>
    </source>
</evidence>
<proteinExistence type="inferred from homology"/>
<dbReference type="EMBL" id="JACHFQ010000010">
    <property type="protein sequence ID" value="MBB5227331.1"/>
    <property type="molecule type" value="Genomic_DNA"/>
</dbReference>
<protein>
    <submittedName>
        <fullName evidence="9">Membrane associated rhomboid family serine protease</fullName>
    </submittedName>
</protein>
<feature type="transmembrane region" description="Helical" evidence="7">
    <location>
        <begin position="184"/>
        <end position="202"/>
    </location>
</feature>
<keyword evidence="4" id="KW-0378">Hydrolase</keyword>
<evidence type="ECO:0000256" key="2">
    <source>
        <dbReference type="ARBA" id="ARBA00009045"/>
    </source>
</evidence>
<dbReference type="GO" id="GO:0016020">
    <property type="term" value="C:membrane"/>
    <property type="evidence" value="ECO:0007669"/>
    <property type="project" value="UniProtKB-SubCell"/>
</dbReference>
<dbReference type="Gene3D" id="1.20.1540.10">
    <property type="entry name" value="Rhomboid-like"/>
    <property type="match status" value="1"/>
</dbReference>
<keyword evidence="10" id="KW-1185">Reference proteome</keyword>
<sequence>MRKPFSYSFVRAAFAIVLINIAVHFGLGFLGLNKNFFALNVVGFVYSHYFWQVFTYMFVHGDLSHLFFNMLALMIFGTAIEKAIGSREFLLMYFVIGVCSGLFSLGVYYGFGRFLMANQIQPWTFYISLIGASGAIYGLLFAYAVFFPRSMIFIWGIIPVPAPLMVLGYAVIEFVSQFVGSSNVAHMTHLAGFAFAWLYFVIRMGVHPIRVWKDAYRR</sequence>
<feature type="transmembrane region" description="Helical" evidence="7">
    <location>
        <begin position="36"/>
        <end position="59"/>
    </location>
</feature>
<dbReference type="PANTHER" id="PTHR43731:SF14">
    <property type="entry name" value="PRESENILIN-ASSOCIATED RHOMBOID-LIKE PROTEIN, MITOCHONDRIAL"/>
    <property type="match status" value="1"/>
</dbReference>
<comment type="subcellular location">
    <subcellularLocation>
        <location evidence="1">Membrane</location>
        <topology evidence="1">Multi-pass membrane protein</topology>
    </subcellularLocation>
</comment>
<evidence type="ECO:0000313" key="9">
    <source>
        <dbReference type="EMBL" id="MBB5227331.1"/>
    </source>
</evidence>
<feature type="transmembrane region" description="Helical" evidence="7">
    <location>
        <begin position="66"/>
        <end position="84"/>
    </location>
</feature>
<accession>A0A7W8GBN5</accession>
<dbReference type="SUPFAM" id="SSF144091">
    <property type="entry name" value="Rhomboid-like"/>
    <property type="match status" value="1"/>
</dbReference>
<dbReference type="GO" id="GO:0004252">
    <property type="term" value="F:serine-type endopeptidase activity"/>
    <property type="evidence" value="ECO:0007669"/>
    <property type="project" value="InterPro"/>
</dbReference>
<evidence type="ECO:0000256" key="1">
    <source>
        <dbReference type="ARBA" id="ARBA00004141"/>
    </source>
</evidence>
<feature type="domain" description="Peptidase S54 rhomboid" evidence="8">
    <location>
        <begin position="49"/>
        <end position="202"/>
    </location>
</feature>
<dbReference type="InterPro" id="IPR035952">
    <property type="entry name" value="Rhomboid-like_sf"/>
</dbReference>
<keyword evidence="9" id="KW-0645">Protease</keyword>
<keyword evidence="5 7" id="KW-1133">Transmembrane helix</keyword>
<feature type="transmembrane region" description="Helical" evidence="7">
    <location>
        <begin position="152"/>
        <end position="172"/>
    </location>
</feature>
<evidence type="ECO:0000256" key="3">
    <source>
        <dbReference type="ARBA" id="ARBA00022692"/>
    </source>
</evidence>
<reference evidence="9 10" key="1">
    <citation type="submission" date="2020-08" db="EMBL/GenBank/DDBJ databases">
        <title>Genomic Encyclopedia of Type Strains, Phase IV (KMG-IV): sequencing the most valuable type-strain genomes for metagenomic binning, comparative biology and taxonomic classification.</title>
        <authorList>
            <person name="Goeker M."/>
        </authorList>
    </citation>
    <scope>NUCLEOTIDE SEQUENCE [LARGE SCALE GENOMIC DNA]</scope>
    <source>
        <strain evidence="9 10">DSM 103462</strain>
    </source>
</reference>
<evidence type="ECO:0000259" key="8">
    <source>
        <dbReference type="Pfam" id="PF01694"/>
    </source>
</evidence>
<evidence type="ECO:0000313" key="10">
    <source>
        <dbReference type="Proteomes" id="UP000518887"/>
    </source>
</evidence>